<protein>
    <submittedName>
        <fullName evidence="4">HS12A-like protein</fullName>
    </submittedName>
</protein>
<dbReference type="PANTHER" id="PTHR14187:SF5">
    <property type="entry name" value="HEAT SHOCK 70 KDA PROTEIN 12A"/>
    <property type="match status" value="1"/>
</dbReference>
<accession>A0ABY7GEN2</accession>
<proteinExistence type="inferred from homology"/>
<feature type="non-terminal residue" evidence="4">
    <location>
        <position position="1"/>
    </location>
</feature>
<dbReference type="Proteomes" id="UP001164746">
    <property type="component" value="Chromosome 17"/>
</dbReference>
<evidence type="ECO:0000313" key="4">
    <source>
        <dbReference type="EMBL" id="WAR31396.1"/>
    </source>
</evidence>
<dbReference type="SUPFAM" id="SSF69304">
    <property type="entry name" value="Tricorn protease N-terminal domain"/>
    <property type="match status" value="1"/>
</dbReference>
<dbReference type="InterPro" id="IPR043129">
    <property type="entry name" value="ATPase_NBD"/>
</dbReference>
<dbReference type="PANTHER" id="PTHR14187">
    <property type="entry name" value="ALPHA KINASE/ELONGATION FACTOR 2 KINASE"/>
    <property type="match status" value="1"/>
</dbReference>
<keyword evidence="2" id="KW-0547">Nucleotide-binding</keyword>
<dbReference type="SUPFAM" id="SSF53067">
    <property type="entry name" value="Actin-like ATPase domain"/>
    <property type="match status" value="1"/>
</dbReference>
<evidence type="ECO:0000313" key="5">
    <source>
        <dbReference type="Proteomes" id="UP001164746"/>
    </source>
</evidence>
<keyword evidence="3" id="KW-0067">ATP-binding</keyword>
<name>A0ABY7GEN2_MYAAR</name>
<reference evidence="4" key="1">
    <citation type="submission" date="2022-11" db="EMBL/GenBank/DDBJ databases">
        <title>Centuries of genome instability and evolution in soft-shell clam transmissible cancer (bioRxiv).</title>
        <authorList>
            <person name="Hart S.F.M."/>
            <person name="Yonemitsu M.A."/>
            <person name="Giersch R.M."/>
            <person name="Beal B.F."/>
            <person name="Arriagada G."/>
            <person name="Davis B.W."/>
            <person name="Ostrander E.A."/>
            <person name="Goff S.P."/>
            <person name="Metzger M.J."/>
        </authorList>
    </citation>
    <scope>NUCLEOTIDE SEQUENCE</scope>
    <source>
        <strain evidence="4">MELC-2E11</strain>
        <tissue evidence="4">Siphon/mantle</tissue>
    </source>
</reference>
<dbReference type="EMBL" id="CP111028">
    <property type="protein sequence ID" value="WAR31396.1"/>
    <property type="molecule type" value="Genomic_DNA"/>
</dbReference>
<dbReference type="Pfam" id="PF00012">
    <property type="entry name" value="HSP70"/>
    <property type="match status" value="1"/>
</dbReference>
<dbReference type="Gene3D" id="3.30.420.40">
    <property type="match status" value="2"/>
</dbReference>
<organism evidence="4 5">
    <name type="scientific">Mya arenaria</name>
    <name type="common">Soft-shell clam</name>
    <dbReference type="NCBI Taxonomy" id="6604"/>
    <lineage>
        <taxon>Eukaryota</taxon>
        <taxon>Metazoa</taxon>
        <taxon>Spiralia</taxon>
        <taxon>Lophotrochozoa</taxon>
        <taxon>Mollusca</taxon>
        <taxon>Bivalvia</taxon>
        <taxon>Autobranchia</taxon>
        <taxon>Heteroconchia</taxon>
        <taxon>Euheterodonta</taxon>
        <taxon>Imparidentia</taxon>
        <taxon>Neoheterodontei</taxon>
        <taxon>Myida</taxon>
        <taxon>Myoidea</taxon>
        <taxon>Myidae</taxon>
        <taxon>Mya</taxon>
    </lineage>
</organism>
<dbReference type="Gene3D" id="3.90.640.10">
    <property type="entry name" value="Actin, Chain A, domain 4"/>
    <property type="match status" value="1"/>
</dbReference>
<dbReference type="InterPro" id="IPR013126">
    <property type="entry name" value="Hsp_70_fam"/>
</dbReference>
<evidence type="ECO:0000256" key="1">
    <source>
        <dbReference type="ARBA" id="ARBA00007381"/>
    </source>
</evidence>
<comment type="similarity">
    <text evidence="1">Belongs to the heat shock protein 70 family.</text>
</comment>
<sequence>HYQDQRQQSQILEGTAWKPSRYLLCLYAGIDTSRLKLALEPEAASIWCESHSAEASIALAGTGTCYMVVDLGGGTADISVHERKADGTLREIHRASGGDWGGTNVDNNFIGLLEEVYGSERMHELKTKFQDDYLELLREFEAKKLAFQPNHGKLSLKLPESLHKSANPGVTKYKDKMEVQPGKIRIEAKNFASLFFDDIITKIANHLKELFKQPKLRSVQTIILVGGFAECGYLQEEVKAEFREKQLIVPEDPGMSVLKGAVKFGHFPLIVTSRIMKYTYGIEIHRVFDEKKHKHIKPVYNEKAKCHFIENYFSVFVSVDEEMKTDAKFTQMFEQRYGSDRTLINIFRSTLKDPSLVTEPESEKVGTVDIRHPVDNVKIYVTFMFGETELIVKARIQETGKEEIDVKLWCLRTGRQILVSTYWTPNNGVYLQDVNYWCLPTGRQKLVSTYRTPNTSVYLQDAKYRFYLQNVKYLGLPTGRQLLVSTYRTPNTGIYLHDAKYWCLPTGRQIKVSTYRTSNTGIYLQDDKYWGLPTGRQLLVSTYRTPNTGIYLHDAKYWCLPTGRQILVSTYRTSKTGVYLQDAKYWYLPTGRQILVSTYTTSNTDVYLQDVKYWYLPTGRQILVSTYRTSNTGVYLYDVKYWCLPTGRQILVSAYRTPNNGVYLQDA</sequence>
<keyword evidence="5" id="KW-1185">Reference proteome</keyword>
<evidence type="ECO:0000256" key="3">
    <source>
        <dbReference type="ARBA" id="ARBA00022840"/>
    </source>
</evidence>
<gene>
    <name evidence="4" type="ORF">MAR_033938</name>
</gene>
<evidence type="ECO:0000256" key="2">
    <source>
        <dbReference type="ARBA" id="ARBA00022741"/>
    </source>
</evidence>